<dbReference type="PANTHER" id="PTHR48100:SF54">
    <property type="entry name" value="PHOSPHATASE SPAC5H10.03-RELATED"/>
    <property type="match status" value="1"/>
</dbReference>
<dbReference type="SUPFAM" id="SSF53254">
    <property type="entry name" value="Phosphoglycerate mutase-like"/>
    <property type="match status" value="1"/>
</dbReference>
<evidence type="ECO:0000313" key="1">
    <source>
        <dbReference type="EMBL" id="KAK3402010.1"/>
    </source>
</evidence>
<dbReference type="Proteomes" id="UP001281003">
    <property type="component" value="Unassembled WGS sequence"/>
</dbReference>
<dbReference type="AlphaFoldDB" id="A0AAE0UFK8"/>
<reference evidence="1" key="1">
    <citation type="journal article" date="2023" name="Mol. Phylogenet. Evol.">
        <title>Genome-scale phylogeny and comparative genomics of the fungal order Sordariales.</title>
        <authorList>
            <person name="Hensen N."/>
            <person name="Bonometti L."/>
            <person name="Westerberg I."/>
            <person name="Brannstrom I.O."/>
            <person name="Guillou S."/>
            <person name="Cros-Aarteil S."/>
            <person name="Calhoun S."/>
            <person name="Haridas S."/>
            <person name="Kuo A."/>
            <person name="Mondo S."/>
            <person name="Pangilinan J."/>
            <person name="Riley R."/>
            <person name="LaButti K."/>
            <person name="Andreopoulos B."/>
            <person name="Lipzen A."/>
            <person name="Chen C."/>
            <person name="Yan M."/>
            <person name="Daum C."/>
            <person name="Ng V."/>
            <person name="Clum A."/>
            <person name="Steindorff A."/>
            <person name="Ohm R.A."/>
            <person name="Martin F."/>
            <person name="Silar P."/>
            <person name="Natvig D.O."/>
            <person name="Lalanne C."/>
            <person name="Gautier V."/>
            <person name="Ament-Velasquez S.L."/>
            <person name="Kruys A."/>
            <person name="Hutchinson M.I."/>
            <person name="Powell A.J."/>
            <person name="Barry K."/>
            <person name="Miller A.N."/>
            <person name="Grigoriev I.V."/>
            <person name="Debuchy R."/>
            <person name="Gladieux P."/>
            <person name="Hiltunen Thoren M."/>
            <person name="Johannesson H."/>
        </authorList>
    </citation>
    <scope>NUCLEOTIDE SEQUENCE</scope>
    <source>
        <strain evidence="1">FGSC 1904</strain>
    </source>
</reference>
<name>A0AAE0UFK8_SORBR</name>
<organism evidence="1 2">
    <name type="scientific">Sordaria brevicollis</name>
    <dbReference type="NCBI Taxonomy" id="83679"/>
    <lineage>
        <taxon>Eukaryota</taxon>
        <taxon>Fungi</taxon>
        <taxon>Dikarya</taxon>
        <taxon>Ascomycota</taxon>
        <taxon>Pezizomycotina</taxon>
        <taxon>Sordariomycetes</taxon>
        <taxon>Sordariomycetidae</taxon>
        <taxon>Sordariales</taxon>
        <taxon>Sordariaceae</taxon>
        <taxon>Sordaria</taxon>
    </lineage>
</organism>
<evidence type="ECO:0000313" key="2">
    <source>
        <dbReference type="Proteomes" id="UP001281003"/>
    </source>
</evidence>
<proteinExistence type="predicted"/>
<comment type="caution">
    <text evidence="1">The sequence shown here is derived from an EMBL/GenBank/DDBJ whole genome shotgun (WGS) entry which is preliminary data.</text>
</comment>
<dbReference type="InterPro" id="IPR013078">
    <property type="entry name" value="His_Pase_superF_clade-1"/>
</dbReference>
<dbReference type="EMBL" id="JAUTDP010000002">
    <property type="protein sequence ID" value="KAK3402010.1"/>
    <property type="molecule type" value="Genomic_DNA"/>
</dbReference>
<dbReference type="GO" id="GO:0016791">
    <property type="term" value="F:phosphatase activity"/>
    <property type="evidence" value="ECO:0007669"/>
    <property type="project" value="TreeGrafter"/>
</dbReference>
<dbReference type="Pfam" id="PF00300">
    <property type="entry name" value="His_Phos_1"/>
    <property type="match status" value="1"/>
</dbReference>
<gene>
    <name evidence="1" type="ORF">B0T20DRAFT_493077</name>
</gene>
<accession>A0AAE0UFK8</accession>
<dbReference type="PANTHER" id="PTHR48100">
    <property type="entry name" value="BROAD-SPECIFICITY PHOSPHATASE YOR283W-RELATED"/>
    <property type="match status" value="1"/>
</dbReference>
<keyword evidence="2" id="KW-1185">Reference proteome</keyword>
<reference evidence="1" key="2">
    <citation type="submission" date="2023-07" db="EMBL/GenBank/DDBJ databases">
        <authorList>
            <consortium name="Lawrence Berkeley National Laboratory"/>
            <person name="Haridas S."/>
            <person name="Hensen N."/>
            <person name="Bonometti L."/>
            <person name="Westerberg I."/>
            <person name="Brannstrom I.O."/>
            <person name="Guillou S."/>
            <person name="Cros-Aarteil S."/>
            <person name="Calhoun S."/>
            <person name="Kuo A."/>
            <person name="Mondo S."/>
            <person name="Pangilinan J."/>
            <person name="Riley R."/>
            <person name="LaButti K."/>
            <person name="Andreopoulos B."/>
            <person name="Lipzen A."/>
            <person name="Chen C."/>
            <person name="Yanf M."/>
            <person name="Daum C."/>
            <person name="Ng V."/>
            <person name="Clum A."/>
            <person name="Steindorff A."/>
            <person name="Ohm R."/>
            <person name="Martin F."/>
            <person name="Silar P."/>
            <person name="Natvig D."/>
            <person name="Lalanne C."/>
            <person name="Gautier V."/>
            <person name="Ament-velasquez S.L."/>
            <person name="Kruys A."/>
            <person name="Hutchinson M.I."/>
            <person name="Powell A.J."/>
            <person name="Barry K."/>
            <person name="Miller A.N."/>
            <person name="Grigoriev I.V."/>
            <person name="Debuchy R."/>
            <person name="Gladieux P."/>
            <person name="Thoren M.H."/>
            <person name="Johannesson H."/>
        </authorList>
    </citation>
    <scope>NUCLEOTIDE SEQUENCE</scope>
    <source>
        <strain evidence="1">FGSC 1904</strain>
    </source>
</reference>
<dbReference type="Gene3D" id="3.40.50.1240">
    <property type="entry name" value="Phosphoglycerate mutase-like"/>
    <property type="match status" value="1"/>
</dbReference>
<dbReference type="GO" id="GO:0005737">
    <property type="term" value="C:cytoplasm"/>
    <property type="evidence" value="ECO:0007669"/>
    <property type="project" value="TreeGrafter"/>
</dbReference>
<protein>
    <submittedName>
        <fullName evidence="1">Histidine phosphatase superfamily</fullName>
    </submittedName>
</protein>
<dbReference type="InterPro" id="IPR050275">
    <property type="entry name" value="PGM_Phosphatase"/>
</dbReference>
<dbReference type="InterPro" id="IPR029033">
    <property type="entry name" value="His_PPase_superfam"/>
</dbReference>
<sequence>MPPKTIIHLVRHAQGHHNLCAANHSIPDPLLTSLGESQCFALRDTFPYHDKITHLVASPMRRTLYTCLLSFKPAVERLRQQAQREGKKGGMVVALPEVQEVSNLPCDVGSSPEKLHEEFDPEGLVDLGLVKSGWEDKESEESPWRPDMEKLKKRAEKARRWLFELAQQDCGVEGGSGVVAGAGKESQADADATVKGGKEEDEEKHIVVVTHGGFLHFLTQDFDGMDLNKGTGWENTEWRSYELVTEAKSKEETSGNREVDVDVRLKETEESWRKRKGDMKPLTETEQLELMAAVDERLRQEFGDGVRRVGGKREGGERTDV</sequence>
<dbReference type="SMART" id="SM00855">
    <property type="entry name" value="PGAM"/>
    <property type="match status" value="1"/>
</dbReference>